<protein>
    <submittedName>
        <fullName evidence="4">Putative ribonuclease H-like domain-containing protein</fullName>
    </submittedName>
</protein>
<evidence type="ECO:0000256" key="1">
    <source>
        <dbReference type="SAM" id="Coils"/>
    </source>
</evidence>
<proteinExistence type="predicted"/>
<feature type="domain" description="Retroviral polymerase SH3-like" evidence="3">
    <location>
        <begin position="6"/>
        <end position="60"/>
    </location>
</feature>
<feature type="region of interest" description="Disordered" evidence="2">
    <location>
        <begin position="563"/>
        <end position="596"/>
    </location>
</feature>
<evidence type="ECO:0000313" key="4">
    <source>
        <dbReference type="EMBL" id="GEX13302.1"/>
    </source>
</evidence>
<dbReference type="AlphaFoldDB" id="A0A699H264"/>
<organism evidence="4">
    <name type="scientific">Tanacetum cinerariifolium</name>
    <name type="common">Dalmatian daisy</name>
    <name type="synonym">Chrysanthemum cinerariifolium</name>
    <dbReference type="NCBI Taxonomy" id="118510"/>
    <lineage>
        <taxon>Eukaryota</taxon>
        <taxon>Viridiplantae</taxon>
        <taxon>Streptophyta</taxon>
        <taxon>Embryophyta</taxon>
        <taxon>Tracheophyta</taxon>
        <taxon>Spermatophyta</taxon>
        <taxon>Magnoliopsida</taxon>
        <taxon>eudicotyledons</taxon>
        <taxon>Gunneridae</taxon>
        <taxon>Pentapetalae</taxon>
        <taxon>asterids</taxon>
        <taxon>campanulids</taxon>
        <taxon>Asterales</taxon>
        <taxon>Asteraceae</taxon>
        <taxon>Asteroideae</taxon>
        <taxon>Anthemideae</taxon>
        <taxon>Anthemidinae</taxon>
        <taxon>Tanacetum</taxon>
    </lineage>
</organism>
<feature type="compositionally biased region" description="Polar residues" evidence="2">
    <location>
        <begin position="567"/>
        <end position="577"/>
    </location>
</feature>
<evidence type="ECO:0000259" key="3">
    <source>
        <dbReference type="Pfam" id="PF25597"/>
    </source>
</evidence>
<comment type="caution">
    <text evidence="4">The sequence shown here is derived from an EMBL/GenBank/DDBJ whole genome shotgun (WGS) entry which is preliminary data.</text>
</comment>
<dbReference type="InterPro" id="IPR057670">
    <property type="entry name" value="SH3_retrovirus"/>
</dbReference>
<feature type="coiled-coil region" evidence="1">
    <location>
        <begin position="698"/>
        <end position="725"/>
    </location>
</feature>
<name>A0A699H264_TANCI</name>
<feature type="compositionally biased region" description="Basic and acidic residues" evidence="2">
    <location>
        <begin position="135"/>
        <end position="160"/>
    </location>
</feature>
<accession>A0A699H264</accession>
<sequence>MRPFGCPVTILNTIDHLGKFDGKADEGLFVGYSLNSKAFRVFNSRTRIVNENLHIRFSKSTPNVAGSGPDWLYDIDALTRTMNYEPIVIGTPSNGFIGTKASDNAGQARKEKEPVKDYILLPLWTANPPFSQDPKSSHDAGFKPSSDDGKKVDADPSKENKCKFQEKEYNVNNTNNVNTVSSTVNAAGTSEITFDPNMPTLEDVSSFNFSNDDEDDGIMADINNLDITIQVSPIPTTRIHKDHPLDQVIGDLHSTTKTRNMSKNLQEHGFMDVKSAFLYGKIEEELYVCQPPGFEDPDFLIEYTNLKKHSMDYVKLLEPEFKTTSTPMETQKPLLKDEDGEEVDVHMYRPLVSKRFPFDLVTYTDIDYARASLDRKSTTGEKQLDGMSYHERKYISPSHTKKIFRKMRRVGKGFSRRVTLLFSTIVVQSELGKGLAMPIDPHYTPTMLKLIHSKVDGKTVIITDASIRRDLQLADEKGVDCLPNSTIFKQLALIGFIQVFLEKQLDGMSNHERKYISPSHTKKIFGKIRRVGKGFSRRVTLLFPTIVVQSKLGKGSAIPIDPHYTPTILQSSSSQPQKTHKPRKPTRKVSEVPQPSDLTEHVVDKAVYKELGNRLVRAATTSSSLEAEQDSGGGPRFQEAMRDTTAQTRFESVSKHSNDSLLARGNTLRCDEDRIKLNILIELCTNLQLRVLELEMTKTTQQNVIDSLKRRVKKLERRNRAFKRVNTFETIRSELVERKQKSAGEELVQERTKKQKVEDDKETTELKQLMKIIPNKEELAINAIPLAVIEDLEDLYKLVTSKFKSTRLAEDLHLLLWGDLKTMFEPHVKDAIWNKQQGYKVLELKLYDSCGVHSLRMQSMPVFFLRSKEVFGSILLMLMKLLMKKRDDFEKEYQVYGRIVGINSLLDAVEITAAQVFVNTALMKLVLLRNFKKIF</sequence>
<reference evidence="4" key="1">
    <citation type="journal article" date="2019" name="Sci. Rep.">
        <title>Draft genome of Tanacetum cinerariifolium, the natural source of mosquito coil.</title>
        <authorList>
            <person name="Yamashiro T."/>
            <person name="Shiraishi A."/>
            <person name="Satake H."/>
            <person name="Nakayama K."/>
        </authorList>
    </citation>
    <scope>NUCLEOTIDE SEQUENCE</scope>
</reference>
<dbReference type="EMBL" id="BKCJ010091240">
    <property type="protein sequence ID" value="GEX13302.1"/>
    <property type="molecule type" value="Genomic_DNA"/>
</dbReference>
<dbReference type="Pfam" id="PF25597">
    <property type="entry name" value="SH3_retrovirus"/>
    <property type="match status" value="1"/>
</dbReference>
<feature type="compositionally biased region" description="Basic residues" evidence="2">
    <location>
        <begin position="578"/>
        <end position="587"/>
    </location>
</feature>
<gene>
    <name evidence="4" type="ORF">Tci_285277</name>
</gene>
<keyword evidence="1" id="KW-0175">Coiled coil</keyword>
<evidence type="ECO:0000256" key="2">
    <source>
        <dbReference type="SAM" id="MobiDB-lite"/>
    </source>
</evidence>
<feature type="region of interest" description="Disordered" evidence="2">
    <location>
        <begin position="130"/>
        <end position="160"/>
    </location>
</feature>